<dbReference type="InterPro" id="IPR049940">
    <property type="entry name" value="GluQ/Sye"/>
</dbReference>
<evidence type="ECO:0000259" key="8">
    <source>
        <dbReference type="Pfam" id="PF00749"/>
    </source>
</evidence>
<evidence type="ECO:0000313" key="11">
    <source>
        <dbReference type="Proteomes" id="UP000676194"/>
    </source>
</evidence>
<dbReference type="GO" id="GO:0008270">
    <property type="term" value="F:zinc ion binding"/>
    <property type="evidence" value="ECO:0007669"/>
    <property type="project" value="InterPro"/>
</dbReference>
<feature type="short sequence motif" description="'HIGH' region" evidence="7">
    <location>
        <begin position="9"/>
        <end position="19"/>
    </location>
</feature>
<dbReference type="InterPro" id="IPR020751">
    <property type="entry name" value="aa-tRNA-synth_I_codon-bd_sub2"/>
</dbReference>
<dbReference type="GO" id="GO:0000049">
    <property type="term" value="F:tRNA binding"/>
    <property type="evidence" value="ECO:0007669"/>
    <property type="project" value="InterPro"/>
</dbReference>
<dbReference type="Gene3D" id="3.40.50.620">
    <property type="entry name" value="HUPs"/>
    <property type="match status" value="1"/>
</dbReference>
<dbReference type="Pfam" id="PF00749">
    <property type="entry name" value="tRNA-synt_1c"/>
    <property type="match status" value="2"/>
</dbReference>
<evidence type="ECO:0000256" key="3">
    <source>
        <dbReference type="ARBA" id="ARBA00022741"/>
    </source>
</evidence>
<dbReference type="GO" id="GO:0006424">
    <property type="term" value="P:glutamyl-tRNA aminoacylation"/>
    <property type="evidence" value="ECO:0007669"/>
    <property type="project" value="UniProtKB-UniRule"/>
</dbReference>
<organism evidence="10 11">
    <name type="scientific">Telmatocola sphagniphila</name>
    <dbReference type="NCBI Taxonomy" id="1123043"/>
    <lineage>
        <taxon>Bacteria</taxon>
        <taxon>Pseudomonadati</taxon>
        <taxon>Planctomycetota</taxon>
        <taxon>Planctomycetia</taxon>
        <taxon>Gemmatales</taxon>
        <taxon>Gemmataceae</taxon>
    </lineage>
</organism>
<dbReference type="InterPro" id="IPR020058">
    <property type="entry name" value="Glu/Gln-tRNA-synth_Ib_cat-dom"/>
</dbReference>
<evidence type="ECO:0000313" key="10">
    <source>
        <dbReference type="EMBL" id="QVL30192.1"/>
    </source>
</evidence>
<dbReference type="CDD" id="cd00808">
    <property type="entry name" value="GluRS_core"/>
    <property type="match status" value="1"/>
</dbReference>
<comment type="catalytic activity">
    <reaction evidence="7">
        <text>tRNA(Glu) + L-glutamate + ATP = L-glutamyl-tRNA(Glu) + AMP + diphosphate</text>
        <dbReference type="Rhea" id="RHEA:23540"/>
        <dbReference type="Rhea" id="RHEA-COMP:9663"/>
        <dbReference type="Rhea" id="RHEA-COMP:9680"/>
        <dbReference type="ChEBI" id="CHEBI:29985"/>
        <dbReference type="ChEBI" id="CHEBI:30616"/>
        <dbReference type="ChEBI" id="CHEBI:33019"/>
        <dbReference type="ChEBI" id="CHEBI:78442"/>
        <dbReference type="ChEBI" id="CHEBI:78520"/>
        <dbReference type="ChEBI" id="CHEBI:456215"/>
        <dbReference type="EC" id="6.1.1.17"/>
    </reaction>
</comment>
<keyword evidence="4 7" id="KW-0067">ATP-binding</keyword>
<dbReference type="NCBIfam" id="TIGR00464">
    <property type="entry name" value="gltX_bact"/>
    <property type="match status" value="1"/>
</dbReference>
<comment type="function">
    <text evidence="7">Catalyzes the attachment of glutamate to tRNA(Glu) in a two-step reaction: glutamate is first activated by ATP to form Glu-AMP and then transferred to the acceptor end of tRNA(Glu).</text>
</comment>
<dbReference type="EC" id="6.1.1.17" evidence="7"/>
<protein>
    <recommendedName>
        <fullName evidence="7">Glutamate--tRNA ligase</fullName>
        <ecNumber evidence="7">6.1.1.17</ecNumber>
    </recommendedName>
    <alternativeName>
        <fullName evidence="7">Glutamyl-tRNA synthetase</fullName>
        <shortName evidence="7">GluRS</shortName>
    </alternativeName>
</protein>
<keyword evidence="3 7" id="KW-0547">Nucleotide-binding</keyword>
<dbReference type="KEGG" id="tsph:KIH39_15160"/>
<dbReference type="InterPro" id="IPR004527">
    <property type="entry name" value="Glu-tRNA-ligase_bac/mito"/>
</dbReference>
<dbReference type="GO" id="GO:0005829">
    <property type="term" value="C:cytosol"/>
    <property type="evidence" value="ECO:0007669"/>
    <property type="project" value="TreeGrafter"/>
</dbReference>
<dbReference type="InterPro" id="IPR008925">
    <property type="entry name" value="aa_tRNA-synth_I_cd-bd_sf"/>
</dbReference>
<dbReference type="InterPro" id="IPR001412">
    <property type="entry name" value="aa-tRNA-synth_I_CS"/>
</dbReference>
<evidence type="ECO:0000256" key="6">
    <source>
        <dbReference type="ARBA" id="ARBA00023146"/>
    </source>
</evidence>
<dbReference type="AlphaFoldDB" id="A0A8E6B1R3"/>
<evidence type="ECO:0000256" key="7">
    <source>
        <dbReference type="HAMAP-Rule" id="MF_00022"/>
    </source>
</evidence>
<evidence type="ECO:0000256" key="5">
    <source>
        <dbReference type="ARBA" id="ARBA00022917"/>
    </source>
</evidence>
<comment type="subunit">
    <text evidence="7">Monomer.</text>
</comment>
<keyword evidence="2 7" id="KW-0436">Ligase</keyword>
<evidence type="ECO:0000259" key="9">
    <source>
        <dbReference type="Pfam" id="PF19269"/>
    </source>
</evidence>
<dbReference type="SUPFAM" id="SSF52374">
    <property type="entry name" value="Nucleotidylyl transferase"/>
    <property type="match status" value="1"/>
</dbReference>
<dbReference type="InterPro" id="IPR014729">
    <property type="entry name" value="Rossmann-like_a/b/a_fold"/>
</dbReference>
<accession>A0A8E6B1R3</accession>
<dbReference type="PANTHER" id="PTHR43311:SF2">
    <property type="entry name" value="GLUTAMATE--TRNA LIGASE, MITOCHONDRIAL-RELATED"/>
    <property type="match status" value="1"/>
</dbReference>
<dbReference type="EMBL" id="CP074694">
    <property type="protein sequence ID" value="QVL30192.1"/>
    <property type="molecule type" value="Genomic_DNA"/>
</dbReference>
<evidence type="ECO:0000256" key="2">
    <source>
        <dbReference type="ARBA" id="ARBA00022598"/>
    </source>
</evidence>
<dbReference type="InterPro" id="IPR000924">
    <property type="entry name" value="Glu/Gln-tRNA-synth"/>
</dbReference>
<sequence length="512" mass="57521">MAIRTRFAPSPTGYLHIGGVRTALFNWLLTKRHGGQFILRIDDTDSERNRAEALQPILDGFRWLGINWDEGPEINGPYAPYYQSQRNQNYIDAAMKLLEAGHAYPDYMTKEELEAERAAAIAAKQAYVHRGPHRNTPAAECVRLYKEKPTTLRFKVPLDRLSVVEDLICGHCEQQTNLLGDPVILRADGRALYNFASAVDDMALKITHIVRAREHLANTYVQVLFFEALGAEMPKFGHVPVVNEPKSKKKLSKRDMAKFVTPDIRKKLNAIGYTDEQIETRNDLNPATVAFYKEMGYLPEGIVNYLGRLGWSLDDKAEFIPIDQMIANFGLERVNDSPASFDPDKLYWLCGEYMKLKPIDEKVEGSIPFLQRAQLIGENVDATTREKIKQIVIACGDRIKLYSDILQFGGPILTAEISYDPKAVEKRLKKAGAAELLTAFAEKMKTLDPFDAPTLDKLLHDVATEKGVKAADLVHPLRVATTGTEVGFSLFDTLALLGKEVCLQRIEKALKL</sequence>
<reference evidence="10" key="1">
    <citation type="submission" date="2021-05" db="EMBL/GenBank/DDBJ databases">
        <title>Complete genome sequence of the cellulolytic planctomycete Telmatocola sphagniphila SP2T and characterization of the first cellulase from planctomycetes.</title>
        <authorList>
            <person name="Rakitin A.L."/>
            <person name="Beletsky A.V."/>
            <person name="Naumoff D.G."/>
            <person name="Kulichevskaya I.S."/>
            <person name="Mardanov A.V."/>
            <person name="Ravin N.V."/>
            <person name="Dedysh S.N."/>
        </authorList>
    </citation>
    <scope>NUCLEOTIDE SEQUENCE</scope>
    <source>
        <strain evidence="10">SP2T</strain>
    </source>
</reference>
<keyword evidence="11" id="KW-1185">Reference proteome</keyword>
<dbReference type="Gene3D" id="1.10.10.350">
    <property type="match status" value="1"/>
</dbReference>
<dbReference type="PRINTS" id="PR00987">
    <property type="entry name" value="TRNASYNTHGLU"/>
</dbReference>
<feature type="domain" description="Aminoacyl-tRNA synthetase class I anticodon-binding" evidence="9">
    <location>
        <begin position="370"/>
        <end position="510"/>
    </location>
</feature>
<feature type="binding site" evidence="7">
    <location>
        <position position="253"/>
    </location>
    <ligand>
        <name>ATP</name>
        <dbReference type="ChEBI" id="CHEBI:30616"/>
    </ligand>
</feature>
<feature type="domain" description="Glutamyl/glutaminyl-tRNA synthetase class Ib catalytic" evidence="8">
    <location>
        <begin position="3"/>
        <end position="266"/>
    </location>
</feature>
<feature type="short sequence motif" description="'KMSKS' region" evidence="7">
    <location>
        <begin position="250"/>
        <end position="254"/>
    </location>
</feature>
<keyword evidence="6 7" id="KW-0030">Aminoacyl-tRNA synthetase</keyword>
<dbReference type="RefSeq" id="WP_213494076.1">
    <property type="nucleotide sequence ID" value="NZ_CP074694.1"/>
</dbReference>
<comment type="subcellular location">
    <subcellularLocation>
        <location evidence="7">Cytoplasm</location>
    </subcellularLocation>
</comment>
<evidence type="ECO:0000256" key="4">
    <source>
        <dbReference type="ARBA" id="ARBA00022840"/>
    </source>
</evidence>
<dbReference type="InterPro" id="IPR033910">
    <property type="entry name" value="GluRS_core"/>
</dbReference>
<dbReference type="PROSITE" id="PS00178">
    <property type="entry name" value="AA_TRNA_LIGASE_I"/>
    <property type="match status" value="1"/>
</dbReference>
<dbReference type="PANTHER" id="PTHR43311">
    <property type="entry name" value="GLUTAMATE--TRNA LIGASE"/>
    <property type="match status" value="1"/>
</dbReference>
<dbReference type="SUPFAM" id="SSF48163">
    <property type="entry name" value="An anticodon-binding domain of class I aminoacyl-tRNA synthetases"/>
    <property type="match status" value="1"/>
</dbReference>
<comment type="caution">
    <text evidence="7">Lacks conserved residue(s) required for the propagation of feature annotation.</text>
</comment>
<evidence type="ECO:0000256" key="1">
    <source>
        <dbReference type="ARBA" id="ARBA00007894"/>
    </source>
</evidence>
<feature type="domain" description="Glutamyl/glutaminyl-tRNA synthetase class Ib catalytic" evidence="8">
    <location>
        <begin position="287"/>
        <end position="348"/>
    </location>
</feature>
<dbReference type="GO" id="GO:0005524">
    <property type="term" value="F:ATP binding"/>
    <property type="evidence" value="ECO:0007669"/>
    <property type="project" value="UniProtKB-UniRule"/>
</dbReference>
<dbReference type="Pfam" id="PF19269">
    <property type="entry name" value="Anticodon_2"/>
    <property type="match status" value="1"/>
</dbReference>
<comment type="similarity">
    <text evidence="1 7">Belongs to the class-I aminoacyl-tRNA synthetase family. Glutamate--tRNA ligase type 1 subfamily.</text>
</comment>
<dbReference type="GO" id="GO:0004818">
    <property type="term" value="F:glutamate-tRNA ligase activity"/>
    <property type="evidence" value="ECO:0007669"/>
    <property type="project" value="UniProtKB-UniRule"/>
</dbReference>
<proteinExistence type="inferred from homology"/>
<dbReference type="InterPro" id="IPR045462">
    <property type="entry name" value="aa-tRNA-synth_I_cd-bd"/>
</dbReference>
<keyword evidence="5 7" id="KW-0648">Protein biosynthesis</keyword>
<keyword evidence="7" id="KW-0963">Cytoplasm</keyword>
<name>A0A8E6B1R3_9BACT</name>
<dbReference type="HAMAP" id="MF_00022">
    <property type="entry name" value="Glu_tRNA_synth_type1"/>
    <property type="match status" value="1"/>
</dbReference>
<gene>
    <name evidence="7 10" type="primary">gltX</name>
    <name evidence="10" type="ORF">KIH39_15160</name>
</gene>
<dbReference type="Proteomes" id="UP000676194">
    <property type="component" value="Chromosome"/>
</dbReference>